<accession>A0A329CVZ1</accession>
<dbReference type="Proteomes" id="UP000248918">
    <property type="component" value="Unassembled WGS sequence"/>
</dbReference>
<proteinExistence type="predicted"/>
<comment type="caution">
    <text evidence="2">The sequence shown here is derived from an EMBL/GenBank/DDBJ whole genome shotgun (WGS) entry which is preliminary data.</text>
</comment>
<dbReference type="InterPro" id="IPR035069">
    <property type="entry name" value="TTHA1013/TTHA0281-like"/>
</dbReference>
<protein>
    <submittedName>
        <fullName evidence="2">Uncharacterized protein DUF1902</fullName>
    </submittedName>
</protein>
<evidence type="ECO:0000259" key="1">
    <source>
        <dbReference type="Pfam" id="PF08972"/>
    </source>
</evidence>
<feature type="domain" description="DUF1902" evidence="1">
    <location>
        <begin position="18"/>
        <end position="80"/>
    </location>
</feature>
<name>A0A329CVZ1_9BURK</name>
<reference evidence="2 3" key="1">
    <citation type="submission" date="2018-06" db="EMBL/GenBank/DDBJ databases">
        <title>Genomic Encyclopedia of Type Strains, Phase III (KMG-III): the genomes of soil and plant-associated and newly described type strains.</title>
        <authorList>
            <person name="Whitman W."/>
        </authorList>
    </citation>
    <scope>NUCLEOTIDE SEQUENCE [LARGE SCALE GENOMIC DNA]</scope>
    <source>
        <strain evidence="2 3">LMG 23644</strain>
    </source>
</reference>
<gene>
    <name evidence="2" type="ORF">BX591_102603</name>
</gene>
<dbReference type="Gene3D" id="3.30.2390.10">
    <property type="entry name" value="TTHA1013-like"/>
    <property type="match status" value="1"/>
</dbReference>
<organism evidence="2 3">
    <name type="scientific">Paraburkholderia bryophila</name>
    <dbReference type="NCBI Taxonomy" id="420952"/>
    <lineage>
        <taxon>Bacteria</taxon>
        <taxon>Pseudomonadati</taxon>
        <taxon>Pseudomonadota</taxon>
        <taxon>Betaproteobacteria</taxon>
        <taxon>Burkholderiales</taxon>
        <taxon>Burkholderiaceae</taxon>
        <taxon>Paraburkholderia</taxon>
    </lineage>
</organism>
<dbReference type="AlphaFoldDB" id="A0A329CVZ1"/>
<dbReference type="Pfam" id="PF08972">
    <property type="entry name" value="DUF1902"/>
    <property type="match status" value="1"/>
</dbReference>
<evidence type="ECO:0000313" key="2">
    <source>
        <dbReference type="EMBL" id="RAS38307.1"/>
    </source>
</evidence>
<dbReference type="SUPFAM" id="SSF143100">
    <property type="entry name" value="TTHA1013/TTHA0281-like"/>
    <property type="match status" value="1"/>
</dbReference>
<dbReference type="InterPro" id="IPR015066">
    <property type="entry name" value="DUF1902"/>
</dbReference>
<evidence type="ECO:0000313" key="3">
    <source>
        <dbReference type="Proteomes" id="UP000248918"/>
    </source>
</evidence>
<dbReference type="EMBL" id="QLTK01000002">
    <property type="protein sequence ID" value="RAS38307.1"/>
    <property type="molecule type" value="Genomic_DNA"/>
</dbReference>
<sequence>MTEAGKAHELEGDMSQVVVTAFRDVEAEVWVAESDDVPGLITEADTLELLIPKLKVLIPELLEANGLEVPNDVPFTLEVKDVAHA</sequence>